<reference evidence="14 15" key="1">
    <citation type="submission" date="2016-10" db="EMBL/GenBank/DDBJ databases">
        <authorList>
            <person name="de Groot N.N."/>
        </authorList>
    </citation>
    <scope>NUCLEOTIDE SEQUENCE [LARGE SCALE GENOMIC DNA]</scope>
    <source>
        <strain evidence="14 15">CGMCC 1.9109</strain>
    </source>
</reference>
<dbReference type="PRINTS" id="PR00344">
    <property type="entry name" value="BCTRLSENSOR"/>
</dbReference>
<evidence type="ECO:0000256" key="10">
    <source>
        <dbReference type="ARBA" id="ARBA00023136"/>
    </source>
</evidence>
<dbReference type="PANTHER" id="PTHR45436">
    <property type="entry name" value="SENSOR HISTIDINE KINASE YKOH"/>
    <property type="match status" value="1"/>
</dbReference>
<dbReference type="PANTHER" id="PTHR45436:SF5">
    <property type="entry name" value="SENSOR HISTIDINE KINASE TRCS"/>
    <property type="match status" value="1"/>
</dbReference>
<evidence type="ECO:0000256" key="7">
    <source>
        <dbReference type="ARBA" id="ARBA00022777"/>
    </source>
</evidence>
<evidence type="ECO:0000256" key="1">
    <source>
        <dbReference type="ARBA" id="ARBA00000085"/>
    </source>
</evidence>
<evidence type="ECO:0000256" key="6">
    <source>
        <dbReference type="ARBA" id="ARBA00022692"/>
    </source>
</evidence>
<dbReference type="SMART" id="SM00387">
    <property type="entry name" value="HATPase_c"/>
    <property type="match status" value="1"/>
</dbReference>
<dbReference type="STRING" id="637679.GCA_001550055_02118"/>
<dbReference type="OrthoDB" id="9809567at2"/>
<dbReference type="Proteomes" id="UP000183685">
    <property type="component" value="Unassembled WGS sequence"/>
</dbReference>
<keyword evidence="9" id="KW-0902">Two-component regulatory system</keyword>
<evidence type="ECO:0000256" key="4">
    <source>
        <dbReference type="ARBA" id="ARBA00022553"/>
    </source>
</evidence>
<feature type="transmembrane region" description="Helical" evidence="11">
    <location>
        <begin position="184"/>
        <end position="209"/>
    </location>
</feature>
<keyword evidence="6 11" id="KW-0812">Transmembrane</keyword>
<dbReference type="InterPro" id="IPR005467">
    <property type="entry name" value="His_kinase_dom"/>
</dbReference>
<dbReference type="RefSeq" id="WP_068304773.1">
    <property type="nucleotide sequence ID" value="NZ_FNAK01000007.1"/>
</dbReference>
<comment type="subcellular location">
    <subcellularLocation>
        <location evidence="2">Membrane</location>
    </subcellularLocation>
</comment>
<feature type="transmembrane region" description="Helical" evidence="11">
    <location>
        <begin position="30"/>
        <end position="53"/>
    </location>
</feature>
<evidence type="ECO:0000259" key="12">
    <source>
        <dbReference type="PROSITE" id="PS50109"/>
    </source>
</evidence>
<proteinExistence type="predicted"/>
<keyword evidence="4" id="KW-0597">Phosphoprotein</keyword>
<evidence type="ECO:0000313" key="15">
    <source>
        <dbReference type="Proteomes" id="UP000183685"/>
    </source>
</evidence>
<dbReference type="EC" id="2.7.13.3" evidence="3"/>
<dbReference type="InterPro" id="IPR003594">
    <property type="entry name" value="HATPase_dom"/>
</dbReference>
<evidence type="ECO:0000256" key="3">
    <source>
        <dbReference type="ARBA" id="ARBA00012438"/>
    </source>
</evidence>
<evidence type="ECO:0000256" key="2">
    <source>
        <dbReference type="ARBA" id="ARBA00004370"/>
    </source>
</evidence>
<evidence type="ECO:0000256" key="9">
    <source>
        <dbReference type="ARBA" id="ARBA00023012"/>
    </source>
</evidence>
<gene>
    <name evidence="14" type="ORF">SAMN04488071_3189</name>
</gene>
<keyword evidence="15" id="KW-1185">Reference proteome</keyword>
<dbReference type="Gene3D" id="3.30.565.10">
    <property type="entry name" value="Histidine kinase-like ATPase, C-terminal domain"/>
    <property type="match status" value="1"/>
</dbReference>
<sequence length="467" mass="51934">MNEPGAAQEKEERAVHGRVRHFLRTLTGRLLLSALLWSGAALVIGGMLLSYAFRSYVLSDVDEKLELLIDTMVGISEISPEGVLRFNQPLLDQRFAAPYSGWYWQISEAGEAPFRSRSLWDYELQPDLDVRTFSLKRYEGEGPDGQTLRIAERDIILPEADRIFRYQVATDTAEVREAIQRFNWLLMSALGLIMLTVSLALVLQVAYGLRPLRNLRRKLVDVRGGATSRIEGDWPEDLKPLAQEVNALIDQNEKLVSRARTHVGNLAHALKTPLSVIKNEVDDDPSDKAQAIAVQVRSIREHIDHHLKRARIAGGGSGQGLPVQERAEKIARAIERLNQDKGLRVDVAIEANLKFDGEKEDFDEVVGNIVDNAGKWATSHITVSAHKLPTDQRRPYMLFRVEDDGPGVDEAEMEALFERGQRLDEHVPGTGLGLAIVRDIVELYGGSAALEKASLGGLAVILKLPAK</sequence>
<dbReference type="PROSITE" id="PS50885">
    <property type="entry name" value="HAMP"/>
    <property type="match status" value="1"/>
</dbReference>
<evidence type="ECO:0000256" key="11">
    <source>
        <dbReference type="SAM" id="Phobius"/>
    </source>
</evidence>
<evidence type="ECO:0000259" key="13">
    <source>
        <dbReference type="PROSITE" id="PS50885"/>
    </source>
</evidence>
<dbReference type="SUPFAM" id="SSF47384">
    <property type="entry name" value="Homodimeric domain of signal transducing histidine kinase"/>
    <property type="match status" value="1"/>
</dbReference>
<dbReference type="InterPro" id="IPR036097">
    <property type="entry name" value="HisK_dim/P_sf"/>
</dbReference>
<organism evidence="14 15">
    <name type="scientific">Kordiimonas lacus</name>
    <dbReference type="NCBI Taxonomy" id="637679"/>
    <lineage>
        <taxon>Bacteria</taxon>
        <taxon>Pseudomonadati</taxon>
        <taxon>Pseudomonadota</taxon>
        <taxon>Alphaproteobacteria</taxon>
        <taxon>Kordiimonadales</taxon>
        <taxon>Kordiimonadaceae</taxon>
        <taxon>Kordiimonas</taxon>
    </lineage>
</organism>
<evidence type="ECO:0000256" key="5">
    <source>
        <dbReference type="ARBA" id="ARBA00022679"/>
    </source>
</evidence>
<protein>
    <recommendedName>
        <fullName evidence="3">histidine kinase</fullName>
        <ecNumber evidence="3">2.7.13.3</ecNumber>
    </recommendedName>
</protein>
<dbReference type="InterPro" id="IPR004358">
    <property type="entry name" value="Sig_transdc_His_kin-like_C"/>
</dbReference>
<keyword evidence="7 14" id="KW-0418">Kinase</keyword>
<keyword evidence="5" id="KW-0808">Transferase</keyword>
<dbReference type="Pfam" id="PF02518">
    <property type="entry name" value="HATPase_c"/>
    <property type="match status" value="1"/>
</dbReference>
<comment type="catalytic activity">
    <reaction evidence="1">
        <text>ATP + protein L-histidine = ADP + protein N-phospho-L-histidine.</text>
        <dbReference type="EC" id="2.7.13.3"/>
    </reaction>
</comment>
<evidence type="ECO:0000313" key="14">
    <source>
        <dbReference type="EMBL" id="SDE53089.1"/>
    </source>
</evidence>
<dbReference type="InterPro" id="IPR003660">
    <property type="entry name" value="HAMP_dom"/>
</dbReference>
<dbReference type="SUPFAM" id="SSF55874">
    <property type="entry name" value="ATPase domain of HSP90 chaperone/DNA topoisomerase II/histidine kinase"/>
    <property type="match status" value="1"/>
</dbReference>
<evidence type="ECO:0000256" key="8">
    <source>
        <dbReference type="ARBA" id="ARBA00022989"/>
    </source>
</evidence>
<accession>A0A1G7DNR0</accession>
<dbReference type="InterPro" id="IPR036890">
    <property type="entry name" value="HATPase_C_sf"/>
</dbReference>
<dbReference type="AlphaFoldDB" id="A0A1G7DNR0"/>
<dbReference type="GO" id="GO:0005886">
    <property type="term" value="C:plasma membrane"/>
    <property type="evidence" value="ECO:0007669"/>
    <property type="project" value="TreeGrafter"/>
</dbReference>
<dbReference type="InterPro" id="IPR050428">
    <property type="entry name" value="TCS_sensor_his_kinase"/>
</dbReference>
<feature type="domain" description="HAMP" evidence="13">
    <location>
        <begin position="206"/>
        <end position="257"/>
    </location>
</feature>
<keyword evidence="8 11" id="KW-1133">Transmembrane helix</keyword>
<dbReference type="PROSITE" id="PS50109">
    <property type="entry name" value="HIS_KIN"/>
    <property type="match status" value="1"/>
</dbReference>
<keyword evidence="10 11" id="KW-0472">Membrane</keyword>
<name>A0A1G7DNR0_9PROT</name>
<dbReference type="EMBL" id="FNAK01000007">
    <property type="protein sequence ID" value="SDE53089.1"/>
    <property type="molecule type" value="Genomic_DNA"/>
</dbReference>
<feature type="domain" description="Histidine kinase" evidence="12">
    <location>
        <begin position="265"/>
        <end position="467"/>
    </location>
</feature>
<dbReference type="GO" id="GO:0000155">
    <property type="term" value="F:phosphorelay sensor kinase activity"/>
    <property type="evidence" value="ECO:0007669"/>
    <property type="project" value="InterPro"/>
</dbReference>